<dbReference type="AlphaFoldDB" id="A0A9X2NZE2"/>
<reference evidence="1" key="1">
    <citation type="journal article" date="2022" name="Arch. Microbiol.">
        <title>Bacteroides muris sp. nov. isolated from the cecum of wild-derived house mice.</title>
        <authorList>
            <person name="Fokt H."/>
            <person name="Unni R."/>
            <person name="Repnik U."/>
            <person name="Schmitz R.A."/>
            <person name="Bramkamp M."/>
            <person name="Baines J.F."/>
            <person name="Unterweger D."/>
        </authorList>
    </citation>
    <scope>NUCLEOTIDE SEQUENCE</scope>
    <source>
        <strain evidence="1">KH569_7</strain>
    </source>
</reference>
<name>A0A9X2NZE2_9BACE</name>
<sequence>MKYTFIIQARLGSTRLPQKILLPFYEGKSILDLLIDKLKRVENVDIILATSKNSINDSLETIAEKNYIKCFRGSENDVLQRFIDAAEFFGSSHIIRVCSDNPFIELRSINRLIEFATVNPQYDYISFNVNGIPSIKTHYGFWTEYVSLDALKKVASLTDVPLYHEHVTNYIYTHPEFFNYHLLNTSSILQDCEKVRLTIDTEMDFKSAQIVYKELCHANPYPTIERIIHFLDSNPSFYQTMEQEIFKNSK</sequence>
<dbReference type="SUPFAM" id="SSF53448">
    <property type="entry name" value="Nucleotide-diphospho-sugar transferases"/>
    <property type="match status" value="1"/>
</dbReference>
<proteinExistence type="predicted"/>
<protein>
    <submittedName>
        <fullName evidence="1">Glycosyl transferase family 2</fullName>
    </submittedName>
</protein>
<accession>A0A9X2NZE2</accession>
<gene>
    <name evidence="1" type="ORF">M1B78_08400</name>
</gene>
<keyword evidence="1" id="KW-0808">Transferase</keyword>
<evidence type="ECO:0000313" key="1">
    <source>
        <dbReference type="EMBL" id="MCR6508182.1"/>
    </source>
</evidence>
<dbReference type="Proteomes" id="UP001143810">
    <property type="component" value="Unassembled WGS sequence"/>
</dbReference>
<dbReference type="GO" id="GO:0016740">
    <property type="term" value="F:transferase activity"/>
    <property type="evidence" value="ECO:0007669"/>
    <property type="project" value="UniProtKB-KW"/>
</dbReference>
<evidence type="ECO:0000313" key="2">
    <source>
        <dbReference type="Proteomes" id="UP001143810"/>
    </source>
</evidence>
<comment type="caution">
    <text evidence="1">The sequence shown here is derived from an EMBL/GenBank/DDBJ whole genome shotgun (WGS) entry which is preliminary data.</text>
</comment>
<dbReference type="PANTHER" id="PTHR42866">
    <property type="entry name" value="3-DEOXY-MANNO-OCTULOSONATE CYTIDYLYLTRANSFERASE"/>
    <property type="match status" value="1"/>
</dbReference>
<dbReference type="InterPro" id="IPR029044">
    <property type="entry name" value="Nucleotide-diphossugar_trans"/>
</dbReference>
<organism evidence="1 2">
    <name type="scientific">Bacteroides muris</name>
    <name type="common">ex Fokt et al. 2023</name>
    <dbReference type="NCBI Taxonomy" id="2937417"/>
    <lineage>
        <taxon>Bacteria</taxon>
        <taxon>Pseudomonadati</taxon>
        <taxon>Bacteroidota</taxon>
        <taxon>Bacteroidia</taxon>
        <taxon>Bacteroidales</taxon>
        <taxon>Bacteroidaceae</taxon>
        <taxon>Bacteroides</taxon>
    </lineage>
</organism>
<reference evidence="1" key="2">
    <citation type="submission" date="2022-04" db="EMBL/GenBank/DDBJ databases">
        <authorList>
            <person name="Fokt H."/>
            <person name="Baines J."/>
        </authorList>
    </citation>
    <scope>NUCLEOTIDE SEQUENCE</scope>
    <source>
        <strain evidence="1">KH569_7</strain>
    </source>
</reference>
<dbReference type="Gene3D" id="3.90.550.10">
    <property type="entry name" value="Spore Coat Polysaccharide Biosynthesis Protein SpsA, Chain A"/>
    <property type="match status" value="1"/>
</dbReference>
<dbReference type="InterPro" id="IPR003329">
    <property type="entry name" value="Cytidylyl_trans"/>
</dbReference>
<dbReference type="Pfam" id="PF02348">
    <property type="entry name" value="CTP_transf_3"/>
    <property type="match status" value="1"/>
</dbReference>
<dbReference type="GO" id="GO:0005829">
    <property type="term" value="C:cytosol"/>
    <property type="evidence" value="ECO:0007669"/>
    <property type="project" value="TreeGrafter"/>
</dbReference>
<dbReference type="PANTHER" id="PTHR42866:SF1">
    <property type="entry name" value="SPORE COAT POLYSACCHARIDE BIOSYNTHESIS PROTEIN SPSF"/>
    <property type="match status" value="1"/>
</dbReference>
<dbReference type="EMBL" id="JAMZEE010000016">
    <property type="protein sequence ID" value="MCR6508182.1"/>
    <property type="molecule type" value="Genomic_DNA"/>
</dbReference>
<dbReference type="RefSeq" id="WP_257940410.1">
    <property type="nucleotide sequence ID" value="NZ_JAMZEE010000016.1"/>
</dbReference>